<dbReference type="CDD" id="cd09158">
    <property type="entry name" value="PLDc_EcCLS_like_2"/>
    <property type="match status" value="1"/>
</dbReference>
<dbReference type="CDD" id="cd09152">
    <property type="entry name" value="PLDc_EcCLS_like_1"/>
    <property type="match status" value="1"/>
</dbReference>
<dbReference type="PANTHER" id="PTHR21248:SF22">
    <property type="entry name" value="PHOSPHOLIPASE D"/>
    <property type="match status" value="1"/>
</dbReference>
<feature type="transmembrane region" description="Helical" evidence="12">
    <location>
        <begin position="6"/>
        <end position="31"/>
    </location>
</feature>
<dbReference type="SUPFAM" id="SSF56024">
    <property type="entry name" value="Phospholipase D/nuclease"/>
    <property type="match status" value="2"/>
</dbReference>
<feature type="domain" description="PLD phosphodiesterase" evidence="13">
    <location>
        <begin position="221"/>
        <end position="248"/>
    </location>
</feature>
<evidence type="ECO:0000256" key="4">
    <source>
        <dbReference type="ARBA" id="ARBA00022679"/>
    </source>
</evidence>
<evidence type="ECO:0000256" key="5">
    <source>
        <dbReference type="ARBA" id="ARBA00022692"/>
    </source>
</evidence>
<dbReference type="GO" id="GO:0032049">
    <property type="term" value="P:cardiolipin biosynthetic process"/>
    <property type="evidence" value="ECO:0007669"/>
    <property type="project" value="UniProtKB-UniRule"/>
</dbReference>
<dbReference type="Pfam" id="PF13396">
    <property type="entry name" value="PLDc_N"/>
    <property type="match status" value="1"/>
</dbReference>
<dbReference type="Gene3D" id="3.30.870.10">
    <property type="entry name" value="Endonuclease Chain A"/>
    <property type="match status" value="2"/>
</dbReference>
<evidence type="ECO:0000256" key="11">
    <source>
        <dbReference type="ARBA" id="ARBA00023264"/>
    </source>
</evidence>
<evidence type="ECO:0000313" key="14">
    <source>
        <dbReference type="EMBL" id="SJZ42171.1"/>
    </source>
</evidence>
<organism evidence="14 15">
    <name type="scientific">Vibrio cincinnatiensis DSM 19608</name>
    <dbReference type="NCBI Taxonomy" id="1123491"/>
    <lineage>
        <taxon>Bacteria</taxon>
        <taxon>Pseudomonadati</taxon>
        <taxon>Pseudomonadota</taxon>
        <taxon>Gammaproteobacteria</taxon>
        <taxon>Vibrionales</taxon>
        <taxon>Vibrionaceae</taxon>
        <taxon>Vibrio</taxon>
    </lineage>
</organism>
<comment type="function">
    <text evidence="12">Catalyzes the reversible phosphatidyl group transfer from one phosphatidylglycerol molecule to another to form cardiolipin (CL) (diphosphatidylglycerol) and glycerol.</text>
</comment>
<dbReference type="Pfam" id="PF13091">
    <property type="entry name" value="PLDc_2"/>
    <property type="match status" value="2"/>
</dbReference>
<evidence type="ECO:0000256" key="10">
    <source>
        <dbReference type="ARBA" id="ARBA00023209"/>
    </source>
</evidence>
<keyword evidence="4 12" id="KW-0808">Transferase</keyword>
<keyword evidence="2 12" id="KW-1003">Cell membrane</keyword>
<keyword evidence="5 12" id="KW-0812">Transmembrane</keyword>
<keyword evidence="9 12" id="KW-0472">Membrane</keyword>
<evidence type="ECO:0000256" key="12">
    <source>
        <dbReference type="HAMAP-Rule" id="MF_00190"/>
    </source>
</evidence>
<dbReference type="SMART" id="SM00155">
    <property type="entry name" value="PLDc"/>
    <property type="match status" value="2"/>
</dbReference>
<evidence type="ECO:0000256" key="1">
    <source>
        <dbReference type="ARBA" id="ARBA00004651"/>
    </source>
</evidence>
<evidence type="ECO:0000256" key="2">
    <source>
        <dbReference type="ARBA" id="ARBA00022475"/>
    </source>
</evidence>
<evidence type="ECO:0000313" key="15">
    <source>
        <dbReference type="Proteomes" id="UP000190834"/>
    </source>
</evidence>
<protein>
    <recommendedName>
        <fullName evidence="12">Cardiolipin synthase A</fullName>
        <shortName evidence="12">CL synthase</shortName>
        <ecNumber evidence="12">2.7.8.-</ecNumber>
    </recommendedName>
</protein>
<gene>
    <name evidence="12" type="primary">clsA</name>
    <name evidence="14" type="ORF">SAMN02745782_00226</name>
</gene>
<keyword evidence="11 12" id="KW-1208">Phospholipid metabolism</keyword>
<evidence type="ECO:0000259" key="13">
    <source>
        <dbReference type="PROSITE" id="PS50035"/>
    </source>
</evidence>
<dbReference type="InterPro" id="IPR030840">
    <property type="entry name" value="CL_synthase_A"/>
</dbReference>
<sequence length="486" mass="55560">MDMDKIYHFFTLAGIVIYWLLVAGITLRVVLKRRAVSVSLAWLMVIYILPIVGILCYFLFGELNLGRKRAERAKEMFKPFGEWFLNLNDCQAHLPETMGAHIYKIDKLCNHRMGIPALSGNTLSLQNSPNEILHSIIEDIEQAQHNIRMEFYIWNPGGLADAVGSALIQAAKRGVDVKLLLDSAGSPRFFRSHWYQMMRSAGIHVVQALEVSPWRIFLRRLDLRQHRKIIVIDDSIAYTGSMNMVDPAFFKQDSGVGQWIDIMVRITGPTVNVLSAIHCWDWEVETGARMLPNIPECQLDVTIPQHPVQVVPSGPGMPENLISQVLILAINQANESVRITTPYFVPSADLLATLKMTAQRGVKVELIIPQKNDSLMVQWASRAFYGELLQAGVTIHEFHGGLLHTKSVVIDRQFCLVGTVNLDMRSLWLNFEVTLAVDDEEFTQQLYWQQENYIKQSQEVNYPLWEERSLGHRFLERLFYLFNPLL</sequence>
<keyword evidence="3 12" id="KW-0444">Lipid biosynthesis</keyword>
<name>A0A1T4KIF1_VIBCI</name>
<feature type="active site" evidence="12">
    <location>
        <position position="411"/>
    </location>
</feature>
<comment type="catalytic activity">
    <reaction evidence="12">
        <text>2 a 1,2-diacyl-sn-glycero-3-phospho-(1'-sn-glycerol) = a cardiolipin + glycerol</text>
        <dbReference type="Rhea" id="RHEA:31451"/>
        <dbReference type="ChEBI" id="CHEBI:17754"/>
        <dbReference type="ChEBI" id="CHEBI:62237"/>
        <dbReference type="ChEBI" id="CHEBI:64716"/>
    </reaction>
</comment>
<keyword evidence="8 12" id="KW-0443">Lipid metabolism</keyword>
<dbReference type="InterPro" id="IPR001736">
    <property type="entry name" value="PLipase_D/transphosphatidylase"/>
</dbReference>
<proteinExistence type="inferred from homology"/>
<feature type="active site" evidence="12">
    <location>
        <position position="233"/>
    </location>
</feature>
<dbReference type="PROSITE" id="PS50035">
    <property type="entry name" value="PLD"/>
    <property type="match status" value="2"/>
</dbReference>
<dbReference type="InterPro" id="IPR025202">
    <property type="entry name" value="PLD-like_dom"/>
</dbReference>
<dbReference type="STRING" id="1123491.SAMN02745782_00226"/>
<dbReference type="AlphaFoldDB" id="A0A1T4KIF1"/>
<dbReference type="NCBIfam" id="TIGR04265">
    <property type="entry name" value="bac_cardiolipin"/>
    <property type="match status" value="1"/>
</dbReference>
<accession>A0A1T4KIF1</accession>
<keyword evidence="15" id="KW-1185">Reference proteome</keyword>
<keyword evidence="7 12" id="KW-1133">Transmembrane helix</keyword>
<dbReference type="InterPro" id="IPR022924">
    <property type="entry name" value="Cardiolipin_synthase"/>
</dbReference>
<dbReference type="InterPro" id="IPR027379">
    <property type="entry name" value="CLS_N"/>
</dbReference>
<dbReference type="HAMAP" id="MF_00190">
    <property type="entry name" value="Cardiolipin_synth_ClsA"/>
    <property type="match status" value="1"/>
</dbReference>
<dbReference type="EMBL" id="FUXB01000001">
    <property type="protein sequence ID" value="SJZ42171.1"/>
    <property type="molecule type" value="Genomic_DNA"/>
</dbReference>
<evidence type="ECO:0000256" key="6">
    <source>
        <dbReference type="ARBA" id="ARBA00022737"/>
    </source>
</evidence>
<feature type="active site" evidence="12">
    <location>
        <position position="406"/>
    </location>
</feature>
<dbReference type="GO" id="GO:0005886">
    <property type="term" value="C:plasma membrane"/>
    <property type="evidence" value="ECO:0007669"/>
    <property type="project" value="UniProtKB-SubCell"/>
</dbReference>
<feature type="active site" evidence="12">
    <location>
        <position position="228"/>
    </location>
</feature>
<dbReference type="PANTHER" id="PTHR21248">
    <property type="entry name" value="CARDIOLIPIN SYNTHASE"/>
    <property type="match status" value="1"/>
</dbReference>
<reference evidence="15" key="1">
    <citation type="submission" date="2017-02" db="EMBL/GenBank/DDBJ databases">
        <authorList>
            <person name="Varghese N."/>
            <person name="Submissions S."/>
        </authorList>
    </citation>
    <scope>NUCLEOTIDE SEQUENCE [LARGE SCALE GENOMIC DNA]</scope>
    <source>
        <strain evidence="15">DSM 19608</strain>
    </source>
</reference>
<evidence type="ECO:0000256" key="7">
    <source>
        <dbReference type="ARBA" id="ARBA00022989"/>
    </source>
</evidence>
<dbReference type="EC" id="2.7.8.-" evidence="12"/>
<evidence type="ECO:0000256" key="9">
    <source>
        <dbReference type="ARBA" id="ARBA00023136"/>
    </source>
</evidence>
<feature type="transmembrane region" description="Helical" evidence="12">
    <location>
        <begin position="38"/>
        <end position="60"/>
    </location>
</feature>
<keyword evidence="6" id="KW-0677">Repeat</keyword>
<evidence type="ECO:0000256" key="8">
    <source>
        <dbReference type="ARBA" id="ARBA00023098"/>
    </source>
</evidence>
<feature type="active site" evidence="12">
    <location>
        <position position="226"/>
    </location>
</feature>
<keyword evidence="10 12" id="KW-0594">Phospholipid biosynthesis</keyword>
<dbReference type="Proteomes" id="UP000190834">
    <property type="component" value="Unassembled WGS sequence"/>
</dbReference>
<feature type="active site" evidence="12">
    <location>
        <position position="404"/>
    </location>
</feature>
<evidence type="ECO:0000256" key="3">
    <source>
        <dbReference type="ARBA" id="ARBA00022516"/>
    </source>
</evidence>
<comment type="subcellular location">
    <subcellularLocation>
        <location evidence="1 12">Cell membrane</location>
        <topology evidence="1 12">Multi-pass membrane protein</topology>
    </subcellularLocation>
</comment>
<feature type="domain" description="PLD phosphodiesterase" evidence="13">
    <location>
        <begin position="399"/>
        <end position="426"/>
    </location>
</feature>
<dbReference type="GO" id="GO:0008808">
    <property type="term" value="F:cardiolipin synthase activity"/>
    <property type="evidence" value="ECO:0007669"/>
    <property type="project" value="UniProtKB-UniRule"/>
</dbReference>
<comment type="similarity">
    <text evidence="12">Belongs to the phospholipase D family. Cardiolipin synthase subfamily. ClsA sub-subfamily.</text>
</comment>